<dbReference type="InterPro" id="IPR009057">
    <property type="entry name" value="Homeodomain-like_sf"/>
</dbReference>
<dbReference type="EMBL" id="QJJQ01000005">
    <property type="protein sequence ID" value="PXW87520.1"/>
    <property type="molecule type" value="Genomic_DNA"/>
</dbReference>
<evidence type="ECO:0000256" key="1">
    <source>
        <dbReference type="ARBA" id="ARBA00023015"/>
    </source>
</evidence>
<dbReference type="Proteomes" id="UP000247978">
    <property type="component" value="Unassembled WGS sequence"/>
</dbReference>
<proteinExistence type="predicted"/>
<evidence type="ECO:0000313" key="5">
    <source>
        <dbReference type="EMBL" id="PXW87520.1"/>
    </source>
</evidence>
<reference evidence="5 6" key="1">
    <citation type="submission" date="2018-05" db="EMBL/GenBank/DDBJ databases">
        <title>Genomic Encyclopedia of Type Strains, Phase IV (KMG-IV): sequencing the most valuable type-strain genomes for metagenomic binning, comparative biology and taxonomic classification.</title>
        <authorList>
            <person name="Goeker M."/>
        </authorList>
    </citation>
    <scope>NUCLEOTIDE SEQUENCE [LARGE SCALE GENOMIC DNA]</scope>
    <source>
        <strain evidence="5 6">DSM 28556</strain>
    </source>
</reference>
<accession>A0A2V3W0T7</accession>
<keyword evidence="6" id="KW-1185">Reference proteome</keyword>
<dbReference type="InterPro" id="IPR018060">
    <property type="entry name" value="HTH_AraC"/>
</dbReference>
<dbReference type="PANTHER" id="PTHR47504">
    <property type="entry name" value="RIGHT ORIGIN-BINDING PROTEIN"/>
    <property type="match status" value="1"/>
</dbReference>
<organism evidence="5 6">
    <name type="scientific">Pseudogracilibacillus auburnensis</name>
    <dbReference type="NCBI Taxonomy" id="1494959"/>
    <lineage>
        <taxon>Bacteria</taxon>
        <taxon>Bacillati</taxon>
        <taxon>Bacillota</taxon>
        <taxon>Bacilli</taxon>
        <taxon>Bacillales</taxon>
        <taxon>Bacillaceae</taxon>
        <taxon>Pseudogracilibacillus</taxon>
    </lineage>
</organism>
<keyword evidence="2 5" id="KW-0238">DNA-binding</keyword>
<evidence type="ECO:0000256" key="2">
    <source>
        <dbReference type="ARBA" id="ARBA00023125"/>
    </source>
</evidence>
<dbReference type="AlphaFoldDB" id="A0A2V3W0T7"/>
<dbReference type="InterPro" id="IPR050959">
    <property type="entry name" value="MarA-like"/>
</dbReference>
<evidence type="ECO:0000256" key="3">
    <source>
        <dbReference type="ARBA" id="ARBA00023163"/>
    </source>
</evidence>
<keyword evidence="1" id="KW-0805">Transcription regulation</keyword>
<feature type="domain" description="HTH araC/xylS-type" evidence="4">
    <location>
        <begin position="8"/>
        <end position="106"/>
    </location>
</feature>
<dbReference type="OrthoDB" id="8365150at2"/>
<evidence type="ECO:0000313" key="6">
    <source>
        <dbReference type="Proteomes" id="UP000247978"/>
    </source>
</evidence>
<dbReference type="GO" id="GO:0043565">
    <property type="term" value="F:sequence-specific DNA binding"/>
    <property type="evidence" value="ECO:0007669"/>
    <property type="project" value="InterPro"/>
</dbReference>
<dbReference type="Gene3D" id="2.60.120.260">
    <property type="entry name" value="Galactose-binding domain-like"/>
    <property type="match status" value="1"/>
</dbReference>
<dbReference type="SUPFAM" id="SSF46689">
    <property type="entry name" value="Homeodomain-like"/>
    <property type="match status" value="2"/>
</dbReference>
<protein>
    <submittedName>
        <fullName evidence="5">AraC-like DNA-binding protein</fullName>
    </submittedName>
</protein>
<dbReference type="PROSITE" id="PS01124">
    <property type="entry name" value="HTH_ARAC_FAMILY_2"/>
    <property type="match status" value="1"/>
</dbReference>
<name>A0A2V3W0T7_9BACI</name>
<dbReference type="Gene3D" id="1.10.10.60">
    <property type="entry name" value="Homeodomain-like"/>
    <property type="match status" value="2"/>
</dbReference>
<gene>
    <name evidence="5" type="ORF">DFR56_105164</name>
</gene>
<evidence type="ECO:0000259" key="4">
    <source>
        <dbReference type="PROSITE" id="PS01124"/>
    </source>
</evidence>
<dbReference type="RefSeq" id="WP_110395107.1">
    <property type="nucleotide sequence ID" value="NZ_JADIJL010000003.1"/>
</dbReference>
<keyword evidence="3" id="KW-0804">Transcription</keyword>
<dbReference type="Pfam" id="PF12833">
    <property type="entry name" value="HTH_18"/>
    <property type="match status" value="1"/>
</dbReference>
<comment type="caution">
    <text evidence="5">The sequence shown here is derived from an EMBL/GenBank/DDBJ whole genome shotgun (WGS) entry which is preliminary data.</text>
</comment>
<dbReference type="GO" id="GO:0003700">
    <property type="term" value="F:DNA-binding transcription factor activity"/>
    <property type="evidence" value="ECO:0007669"/>
    <property type="project" value="InterPro"/>
</dbReference>
<dbReference type="PANTHER" id="PTHR47504:SF6">
    <property type="entry name" value="ARAC-FAMILY TRANSCRIPTIONAL REGULATOR"/>
    <property type="match status" value="1"/>
</dbReference>
<sequence>MYYSPIIQKSIQYIESHLEADLSLEKVAKYANFSKYHFHRIFHKEVGVTASEYIRYRRIANAAKLLLYSNEKIIDIALYYRFETQESFTRSFKTYYHLPPGKYRKIIGKLTLQKEETSMKHEQKIKGWELSGSHPFNYEIGMDREVFHKGKASGYIKSVTAGSQDELGEFGTMMQQFKADKYIGKRLKFSGFLKSKSVDGFCGFWMRIDDKLEDVLQFDNMSNRPINGDSEWNHYAIVLDVPENSAIISFGVLLSGNGKVWIDELKFEEVDDNTPTTNIDFHVEVLDEPTNLSFEEELD</sequence>
<dbReference type="SMART" id="SM00342">
    <property type="entry name" value="HTH_ARAC"/>
    <property type="match status" value="1"/>
</dbReference>